<gene>
    <name evidence="2" type="primary">Cinp</name>
    <name evidence="2" type="ORF">G6Z75_0005269</name>
</gene>
<feature type="non-terminal residue" evidence="2">
    <location>
        <position position="1"/>
    </location>
</feature>
<evidence type="ECO:0000313" key="2">
    <source>
        <dbReference type="EMBL" id="KAG5312452.1"/>
    </source>
</evidence>
<dbReference type="AlphaFoldDB" id="A0A836EVL3"/>
<dbReference type="EMBL" id="JAANHZ010000324">
    <property type="protein sequence ID" value="KAG5312452.1"/>
    <property type="molecule type" value="Genomic_DNA"/>
</dbReference>
<comment type="caution">
    <text evidence="2">The sequence shown here is derived from an EMBL/GenBank/DDBJ whole genome shotgun (WGS) entry which is preliminary data.</text>
</comment>
<keyword evidence="3" id="KW-1185">Reference proteome</keyword>
<dbReference type="Proteomes" id="UP000667349">
    <property type="component" value="Unassembled WGS sequence"/>
</dbReference>
<feature type="chain" id="PRO_5032528068" evidence="1">
    <location>
        <begin position="23"/>
        <end position="217"/>
    </location>
</feature>
<accession>A0A836EVL3</accession>
<keyword evidence="1" id="KW-0732">Signal</keyword>
<reference evidence="2" key="1">
    <citation type="submission" date="2020-02" db="EMBL/GenBank/DDBJ databases">
        <title>Relaxed selection underlies rapid genomic changes in the transitions from sociality to social parasitism in ants.</title>
        <authorList>
            <person name="Bi X."/>
        </authorList>
    </citation>
    <scope>NUCLEOTIDE SEQUENCE</scope>
    <source>
        <strain evidence="2">BGI-DK2013a</strain>
        <tissue evidence="2">Whole body</tissue>
    </source>
</reference>
<evidence type="ECO:0000313" key="3">
    <source>
        <dbReference type="Proteomes" id="UP000667349"/>
    </source>
</evidence>
<feature type="non-terminal residue" evidence="2">
    <location>
        <position position="217"/>
    </location>
</feature>
<organism evidence="2 3">
    <name type="scientific">Acromyrmex insinuator</name>
    <dbReference type="NCBI Taxonomy" id="230686"/>
    <lineage>
        <taxon>Eukaryota</taxon>
        <taxon>Metazoa</taxon>
        <taxon>Ecdysozoa</taxon>
        <taxon>Arthropoda</taxon>
        <taxon>Hexapoda</taxon>
        <taxon>Insecta</taxon>
        <taxon>Pterygota</taxon>
        <taxon>Neoptera</taxon>
        <taxon>Endopterygota</taxon>
        <taxon>Hymenoptera</taxon>
        <taxon>Apocrita</taxon>
        <taxon>Aculeata</taxon>
        <taxon>Formicoidea</taxon>
        <taxon>Formicidae</taxon>
        <taxon>Myrmicinae</taxon>
        <taxon>Acromyrmex</taxon>
    </lineage>
</organism>
<evidence type="ECO:0000256" key="1">
    <source>
        <dbReference type="SAM" id="SignalP"/>
    </source>
</evidence>
<name>A0A836EVL3_9HYME</name>
<sequence>MLIKKCFLPLVSLCLNLYILSSIKEIYESLNDAFYSNEFITELSSPKSFQGRNLTGTVRLIRDLAADIHANIQQWNNLHIQGITYLKNITQEKHDKNYSKILQDLCDKLENICDNLDGIVRNLDQIKNQLKTVSTLEKTTDKLFITWSTTRFGEVAETIHEAYHMEVKLKRKLLENVAHNYTESWKMLHLAAWVYEPFITENLMILLDSLLIETGHR</sequence>
<protein>
    <submittedName>
        <fullName evidence="2">CINP protein</fullName>
    </submittedName>
</protein>
<proteinExistence type="predicted"/>
<feature type="signal peptide" evidence="1">
    <location>
        <begin position="1"/>
        <end position="22"/>
    </location>
</feature>